<keyword evidence="1" id="KW-0472">Membrane</keyword>
<dbReference type="EMBL" id="BSDY01000003">
    <property type="protein sequence ID" value="GLI55237.1"/>
    <property type="molecule type" value="Genomic_DNA"/>
</dbReference>
<accession>A0A9W6GJF9</accession>
<dbReference type="RefSeq" id="WP_281833571.1">
    <property type="nucleotide sequence ID" value="NZ_BSDY01000003.1"/>
</dbReference>
<dbReference type="Pfam" id="PF06149">
    <property type="entry name" value="DUF969"/>
    <property type="match status" value="1"/>
</dbReference>
<keyword evidence="1" id="KW-1133">Transmembrane helix</keyword>
<proteinExistence type="predicted"/>
<evidence type="ECO:0000313" key="2">
    <source>
        <dbReference type="EMBL" id="GLI55237.1"/>
    </source>
</evidence>
<feature type="transmembrane region" description="Helical" evidence="1">
    <location>
        <begin position="7"/>
        <end position="29"/>
    </location>
</feature>
<gene>
    <name evidence="2" type="ORF">PM10SUCC1_07520</name>
</gene>
<evidence type="ECO:0000256" key="1">
    <source>
        <dbReference type="SAM" id="Phobius"/>
    </source>
</evidence>
<keyword evidence="3" id="KW-1185">Reference proteome</keyword>
<name>A0A9W6GJF9_9FUSO</name>
<dbReference type="Proteomes" id="UP001144471">
    <property type="component" value="Unassembled WGS sequence"/>
</dbReference>
<keyword evidence="1" id="KW-0812">Transmembrane</keyword>
<feature type="transmembrane region" description="Helical" evidence="1">
    <location>
        <begin position="163"/>
        <end position="187"/>
    </location>
</feature>
<feature type="transmembrane region" description="Helical" evidence="1">
    <location>
        <begin position="49"/>
        <end position="69"/>
    </location>
</feature>
<organism evidence="2 3">
    <name type="scientific">Propionigenium maris DSM 9537</name>
    <dbReference type="NCBI Taxonomy" id="1123000"/>
    <lineage>
        <taxon>Bacteria</taxon>
        <taxon>Fusobacteriati</taxon>
        <taxon>Fusobacteriota</taxon>
        <taxon>Fusobacteriia</taxon>
        <taxon>Fusobacteriales</taxon>
        <taxon>Fusobacteriaceae</taxon>
        <taxon>Propionigenium</taxon>
    </lineage>
</organism>
<dbReference type="InterPro" id="IPR010374">
    <property type="entry name" value="DUF969"/>
</dbReference>
<dbReference type="AlphaFoldDB" id="A0A9W6GJF9"/>
<comment type="caution">
    <text evidence="2">The sequence shown here is derived from an EMBL/GenBank/DDBJ whole genome shotgun (WGS) entry which is preliminary data.</text>
</comment>
<evidence type="ECO:0000313" key="3">
    <source>
        <dbReference type="Proteomes" id="UP001144471"/>
    </source>
</evidence>
<sequence>MIKLIGVLIIIVGFLLKLDTIAVILIAGISTGLVAGIDFMDILSTLGAAFVKTRYMTLFLLTLSVVGILERNGLKERAAKCISSMQSITSGKVLSIYMVIRTVAAAFSVRLGGHVQFIRPLIHPMAQGAAESRGGSLAKDSNDKLKGVACAVENYGNFFGQNVFVASAGVLLVVGTLQELGIVVTPYDVSKSAIPVAFISVFLSAIQNYLVDRGLKGSKGIKEER</sequence>
<reference evidence="2" key="1">
    <citation type="submission" date="2022-12" db="EMBL/GenBank/DDBJ databases">
        <title>Reference genome sequencing for broad-spectrum identification of bacterial and archaeal isolates by mass spectrometry.</title>
        <authorList>
            <person name="Sekiguchi Y."/>
            <person name="Tourlousse D.M."/>
        </authorList>
    </citation>
    <scope>NUCLEOTIDE SEQUENCE</scope>
    <source>
        <strain evidence="2">10succ1</strain>
    </source>
</reference>
<feature type="transmembrane region" description="Helical" evidence="1">
    <location>
        <begin position="193"/>
        <end position="211"/>
    </location>
</feature>
<protein>
    <submittedName>
        <fullName evidence="2">Membrane protein</fullName>
    </submittedName>
</protein>